<dbReference type="PANTHER" id="PTHR42901:SF1">
    <property type="entry name" value="ALCOHOL DEHYDROGENASE"/>
    <property type="match status" value="1"/>
</dbReference>
<keyword evidence="3" id="KW-0812">Transmembrane</keyword>
<proteinExistence type="inferred from homology"/>
<feature type="transmembrane region" description="Helical" evidence="3">
    <location>
        <begin position="20"/>
        <end position="42"/>
    </location>
</feature>
<dbReference type="PANTHER" id="PTHR42901">
    <property type="entry name" value="ALCOHOL DEHYDROGENASE"/>
    <property type="match status" value="1"/>
</dbReference>
<evidence type="ECO:0000256" key="3">
    <source>
        <dbReference type="SAM" id="Phobius"/>
    </source>
</evidence>
<dbReference type="Proteomes" id="UP000324800">
    <property type="component" value="Unassembled WGS sequence"/>
</dbReference>
<dbReference type="EMBL" id="SNRW01000738">
    <property type="protein sequence ID" value="KAA6399502.1"/>
    <property type="molecule type" value="Genomic_DNA"/>
</dbReference>
<feature type="transmembrane region" description="Helical" evidence="3">
    <location>
        <begin position="189"/>
        <end position="210"/>
    </location>
</feature>
<comment type="caution">
    <text evidence="4">The sequence shown here is derived from an EMBL/GenBank/DDBJ whole genome shotgun (WGS) entry which is preliminary data.</text>
</comment>
<dbReference type="InterPro" id="IPR002347">
    <property type="entry name" value="SDR_fam"/>
</dbReference>
<dbReference type="Pfam" id="PF00106">
    <property type="entry name" value="adh_short"/>
    <property type="match status" value="1"/>
</dbReference>
<dbReference type="InterPro" id="IPR036291">
    <property type="entry name" value="NAD(P)-bd_dom_sf"/>
</dbReference>
<dbReference type="PRINTS" id="PR00081">
    <property type="entry name" value="GDHRDH"/>
</dbReference>
<evidence type="ECO:0000313" key="5">
    <source>
        <dbReference type="Proteomes" id="UP000324800"/>
    </source>
</evidence>
<dbReference type="CDD" id="cd05233">
    <property type="entry name" value="SDR_c"/>
    <property type="match status" value="1"/>
</dbReference>
<dbReference type="Gene3D" id="3.40.50.720">
    <property type="entry name" value="NAD(P)-binding Rossmann-like Domain"/>
    <property type="match status" value="1"/>
</dbReference>
<gene>
    <name evidence="4" type="ORF">EZS28_004971</name>
</gene>
<protein>
    <submittedName>
        <fullName evidence="4">Putative short-chain dehydrogenase reductase</fullName>
    </submittedName>
</protein>
<keyword evidence="2" id="KW-0560">Oxidoreductase</keyword>
<evidence type="ECO:0000256" key="2">
    <source>
        <dbReference type="ARBA" id="ARBA00023002"/>
    </source>
</evidence>
<name>A0A5J4WY49_9EUKA</name>
<dbReference type="OrthoDB" id="47007at2759"/>
<evidence type="ECO:0000313" key="4">
    <source>
        <dbReference type="EMBL" id="KAA6399502.1"/>
    </source>
</evidence>
<keyword evidence="3" id="KW-1133">Transmembrane helix</keyword>
<dbReference type="SUPFAM" id="SSF51735">
    <property type="entry name" value="NAD(P)-binding Rossmann-fold domains"/>
    <property type="match status" value="1"/>
</dbReference>
<reference evidence="4 5" key="1">
    <citation type="submission" date="2019-03" db="EMBL/GenBank/DDBJ databases">
        <title>Single cell metagenomics reveals metabolic interactions within the superorganism composed of flagellate Streblomastix strix and complex community of Bacteroidetes bacteria on its surface.</title>
        <authorList>
            <person name="Treitli S.C."/>
            <person name="Kolisko M."/>
            <person name="Husnik F."/>
            <person name="Keeling P."/>
            <person name="Hampl V."/>
        </authorList>
    </citation>
    <scope>NUCLEOTIDE SEQUENCE [LARGE SCALE GENOMIC DNA]</scope>
    <source>
        <strain evidence="4">ST1C</strain>
    </source>
</reference>
<comment type="similarity">
    <text evidence="1">Belongs to the short-chain dehydrogenases/reductases (SDR) family.</text>
</comment>
<dbReference type="InterPro" id="IPR020904">
    <property type="entry name" value="Sc_DH/Rdtase_CS"/>
</dbReference>
<accession>A0A5J4WY49</accession>
<dbReference type="AlphaFoldDB" id="A0A5J4WY49"/>
<dbReference type="PROSITE" id="PS00061">
    <property type="entry name" value="ADH_SHORT"/>
    <property type="match status" value="1"/>
</dbReference>
<keyword evidence="3" id="KW-0472">Membrane</keyword>
<organism evidence="4 5">
    <name type="scientific">Streblomastix strix</name>
    <dbReference type="NCBI Taxonomy" id="222440"/>
    <lineage>
        <taxon>Eukaryota</taxon>
        <taxon>Metamonada</taxon>
        <taxon>Preaxostyla</taxon>
        <taxon>Oxymonadida</taxon>
        <taxon>Streblomastigidae</taxon>
        <taxon>Streblomastix</taxon>
    </lineage>
</organism>
<sequence>MTRPDPPQSWSFQTRMLTDIFVVLGVIFLLSLLGYLIPQLIVRFSKPLDLKSRYGGGYVFITGGNSGIGESFAKKVAKMGFNVAILGQNEERLNKTAQDIHEINSQVRVITIKADLSGDPEKVTEQVVSRLHGEDLSILFFNAGYGLASNPTENTLRQFRSNIVTHQYLFQALYPKLSNRKMNGIRRGAVLFTSSIVSFIYPPAMIVYGATKAYLGHLGECLATEAEYFGIDVVSLYPGGVNTRFSERNNNANQSEFLKKVNQTGDDVASLALSGLGRVTRVDSGFQSILLRLITKLIDANIFIRITRMALPSFIKKQNLNKQQETKDINE</sequence>
<evidence type="ECO:0000256" key="1">
    <source>
        <dbReference type="ARBA" id="ARBA00006484"/>
    </source>
</evidence>
<dbReference type="GO" id="GO:0016491">
    <property type="term" value="F:oxidoreductase activity"/>
    <property type="evidence" value="ECO:0007669"/>
    <property type="project" value="UniProtKB-KW"/>
</dbReference>